<dbReference type="EMBL" id="CP015243">
    <property type="protein sequence ID" value="ANF59039.1"/>
    <property type="molecule type" value="Genomic_DNA"/>
</dbReference>
<dbReference type="STRING" id="376489.A5892_17515"/>
<protein>
    <submittedName>
        <fullName evidence="1">Uncharacterized protein</fullName>
    </submittedName>
</protein>
<dbReference type="Proteomes" id="UP000077875">
    <property type="component" value="Chromosome"/>
</dbReference>
<keyword evidence="2" id="KW-1185">Reference proteome</keyword>
<sequence length="65" mass="7163">MAIILWNCDSKPGLDGPRARPNSMRRVEGVGEDSKRTGIPILHEACRMGIAAALFRPIAYARRVT</sequence>
<evidence type="ECO:0000313" key="2">
    <source>
        <dbReference type="Proteomes" id="UP000077875"/>
    </source>
</evidence>
<dbReference type="AlphaFoldDB" id="A0A172YIM3"/>
<organism evidence="1 2">
    <name type="scientific">Halotalea alkalilenta</name>
    <dbReference type="NCBI Taxonomy" id="376489"/>
    <lineage>
        <taxon>Bacteria</taxon>
        <taxon>Pseudomonadati</taxon>
        <taxon>Pseudomonadota</taxon>
        <taxon>Gammaproteobacteria</taxon>
        <taxon>Oceanospirillales</taxon>
        <taxon>Halomonadaceae</taxon>
        <taxon>Halotalea</taxon>
    </lineage>
</organism>
<name>A0A172YIM3_9GAMM</name>
<accession>A0A172YIM3</accession>
<proteinExistence type="predicted"/>
<evidence type="ECO:0000313" key="1">
    <source>
        <dbReference type="EMBL" id="ANF59039.1"/>
    </source>
</evidence>
<reference evidence="1 2" key="1">
    <citation type="submission" date="2016-04" db="EMBL/GenBank/DDBJ databases">
        <title>Complete Genome Sequence of Halotalea alkalilenta IHB B 13600.</title>
        <authorList>
            <person name="Swarnkar M.K."/>
            <person name="Sharma A."/>
            <person name="Kaushal K."/>
            <person name="Soni R."/>
            <person name="Rana S."/>
            <person name="Singh A.K."/>
            <person name="Gulati A."/>
        </authorList>
    </citation>
    <scope>NUCLEOTIDE SEQUENCE [LARGE SCALE GENOMIC DNA]</scope>
    <source>
        <strain evidence="1 2">IHB B 13600</strain>
    </source>
</reference>
<gene>
    <name evidence="1" type="ORF">A5892_17515</name>
</gene>
<dbReference type="KEGG" id="haa:A5892_17515"/>